<dbReference type="GO" id="GO:0005886">
    <property type="term" value="C:plasma membrane"/>
    <property type="evidence" value="ECO:0007669"/>
    <property type="project" value="UniProtKB-SubCell"/>
</dbReference>
<evidence type="ECO:0000259" key="8">
    <source>
        <dbReference type="Pfam" id="PF01757"/>
    </source>
</evidence>
<evidence type="ECO:0000256" key="1">
    <source>
        <dbReference type="ARBA" id="ARBA00004651"/>
    </source>
</evidence>
<evidence type="ECO:0000256" key="4">
    <source>
        <dbReference type="ARBA" id="ARBA00022692"/>
    </source>
</evidence>
<keyword evidence="6 7" id="KW-0472">Membrane</keyword>
<dbReference type="PANTHER" id="PTHR40074">
    <property type="entry name" value="O-ACETYLTRANSFERASE WECH"/>
    <property type="match status" value="1"/>
</dbReference>
<dbReference type="GO" id="GO:0016413">
    <property type="term" value="F:O-acetyltransferase activity"/>
    <property type="evidence" value="ECO:0007669"/>
    <property type="project" value="TreeGrafter"/>
</dbReference>
<feature type="transmembrane region" description="Helical" evidence="7">
    <location>
        <begin position="215"/>
        <end position="237"/>
    </location>
</feature>
<keyword evidence="9" id="KW-0808">Transferase</keyword>
<evidence type="ECO:0000313" key="9">
    <source>
        <dbReference type="EMBL" id="PWJ15539.1"/>
    </source>
</evidence>
<feature type="transmembrane region" description="Helical" evidence="7">
    <location>
        <begin position="290"/>
        <end position="311"/>
    </location>
</feature>
<feature type="transmembrane region" description="Helical" evidence="7">
    <location>
        <begin position="317"/>
        <end position="337"/>
    </location>
</feature>
<organism evidence="9 10">
    <name type="scientific">Ruminococcus flavefaciens</name>
    <dbReference type="NCBI Taxonomy" id="1265"/>
    <lineage>
        <taxon>Bacteria</taxon>
        <taxon>Bacillati</taxon>
        <taxon>Bacillota</taxon>
        <taxon>Clostridia</taxon>
        <taxon>Eubacteriales</taxon>
        <taxon>Oscillospiraceae</taxon>
        <taxon>Ruminococcus</taxon>
    </lineage>
</organism>
<reference evidence="9 10" key="1">
    <citation type="submission" date="2018-05" db="EMBL/GenBank/DDBJ databases">
        <title>The Hungate 1000. A catalogue of reference genomes from the rumen microbiome.</title>
        <authorList>
            <person name="Kelly W."/>
        </authorList>
    </citation>
    <scope>NUCLEOTIDE SEQUENCE [LARGE SCALE GENOMIC DNA]</scope>
    <source>
        <strain evidence="9 10">SAb67</strain>
    </source>
</reference>
<comment type="caution">
    <text evidence="9">The sequence shown here is derived from an EMBL/GenBank/DDBJ whole genome shotgun (WGS) entry which is preliminary data.</text>
</comment>
<comment type="subcellular location">
    <subcellularLocation>
        <location evidence="1">Cell membrane</location>
        <topology evidence="1">Multi-pass membrane protein</topology>
    </subcellularLocation>
</comment>
<dbReference type="EMBL" id="QGDI01000001">
    <property type="protein sequence ID" value="PWJ15539.1"/>
    <property type="molecule type" value="Genomic_DNA"/>
</dbReference>
<keyword evidence="9" id="KW-0012">Acyltransferase</keyword>
<dbReference type="InterPro" id="IPR002656">
    <property type="entry name" value="Acyl_transf_3_dom"/>
</dbReference>
<evidence type="ECO:0000256" key="6">
    <source>
        <dbReference type="ARBA" id="ARBA00023136"/>
    </source>
</evidence>
<accession>A0A315Y583</accession>
<dbReference type="AlphaFoldDB" id="A0A315Y583"/>
<gene>
    <name evidence="9" type="ORF">IE37_00441</name>
</gene>
<dbReference type="GO" id="GO:0009246">
    <property type="term" value="P:enterobacterial common antigen biosynthetic process"/>
    <property type="evidence" value="ECO:0007669"/>
    <property type="project" value="TreeGrafter"/>
</dbReference>
<proteinExistence type="inferred from homology"/>
<protein>
    <submittedName>
        <fullName evidence="9">Surface polysaccharide O-acyltransferase-like enzyme</fullName>
    </submittedName>
</protein>
<feature type="transmembrane region" description="Helical" evidence="7">
    <location>
        <begin position="130"/>
        <end position="147"/>
    </location>
</feature>
<keyword evidence="5 7" id="KW-1133">Transmembrane helix</keyword>
<evidence type="ECO:0000256" key="2">
    <source>
        <dbReference type="ARBA" id="ARBA00007400"/>
    </source>
</evidence>
<feature type="transmembrane region" description="Helical" evidence="7">
    <location>
        <begin position="183"/>
        <end position="203"/>
    </location>
</feature>
<dbReference type="PANTHER" id="PTHR40074:SF2">
    <property type="entry name" value="O-ACETYLTRANSFERASE WECH"/>
    <property type="match status" value="1"/>
</dbReference>
<comment type="similarity">
    <text evidence="2">Belongs to the acyltransferase 3 family.</text>
</comment>
<evidence type="ECO:0000256" key="3">
    <source>
        <dbReference type="ARBA" id="ARBA00022475"/>
    </source>
</evidence>
<dbReference type="Proteomes" id="UP000245720">
    <property type="component" value="Unassembled WGS sequence"/>
</dbReference>
<evidence type="ECO:0000256" key="7">
    <source>
        <dbReference type="SAM" id="Phobius"/>
    </source>
</evidence>
<feature type="transmembrane region" description="Helical" evidence="7">
    <location>
        <begin position="50"/>
        <end position="66"/>
    </location>
</feature>
<sequence length="350" mass="38746">MIVNNRILYLSRLKALACIGVIILHVFSSSGKFAVSQNQMTLLLSVKNCMSWAVPCFVMASGALLLDRKRTLTPKKLFGKYIFRMVITLVVFSLLFSVFDTFTTAKRSAGETVKDTLSDIFLGTGWPHMWYLYLMIAVYLMLPIYKIISTNAEPKDLKYLLAVYGIGLSVLPFIETITGKKLPFYICVFTIYPLYLFLGHVLHTGAIRLPKNASGLMFLISLGIVAMLTVYSCNAVSESPETAGKINALLTVYSFPVYIAAAVGAYGYFRKTKNKPVPVLDSIAAELDSCSFGIYLIHMAVLKFIYAVLNFNPFNNGGTIAVIGVCIVTLAVSYVITKLLKFVPYVKTII</sequence>
<feature type="transmembrane region" description="Helical" evidence="7">
    <location>
        <begin position="249"/>
        <end position="269"/>
    </location>
</feature>
<feature type="domain" description="Acyltransferase 3" evidence="8">
    <location>
        <begin position="8"/>
        <end position="337"/>
    </location>
</feature>
<keyword evidence="3" id="KW-1003">Cell membrane</keyword>
<evidence type="ECO:0000256" key="5">
    <source>
        <dbReference type="ARBA" id="ARBA00022989"/>
    </source>
</evidence>
<name>A0A315Y583_RUMFL</name>
<keyword evidence="4 7" id="KW-0812">Transmembrane</keyword>
<feature type="transmembrane region" description="Helical" evidence="7">
    <location>
        <begin position="78"/>
        <end position="99"/>
    </location>
</feature>
<evidence type="ECO:0000313" key="10">
    <source>
        <dbReference type="Proteomes" id="UP000245720"/>
    </source>
</evidence>
<dbReference type="RefSeq" id="WP_181380202.1">
    <property type="nucleotide sequence ID" value="NZ_QGDI01000001.1"/>
</dbReference>
<feature type="transmembrane region" description="Helical" evidence="7">
    <location>
        <begin position="159"/>
        <end position="177"/>
    </location>
</feature>
<dbReference type="Pfam" id="PF01757">
    <property type="entry name" value="Acyl_transf_3"/>
    <property type="match status" value="1"/>
</dbReference>